<dbReference type="GO" id="GO:0016810">
    <property type="term" value="F:hydrolase activity, acting on carbon-nitrogen (but not peptide) bonds"/>
    <property type="evidence" value="ECO:0007669"/>
    <property type="project" value="InterPro"/>
</dbReference>
<dbReference type="AlphaFoldDB" id="A0A1T4W1Z2"/>
<evidence type="ECO:0000313" key="5">
    <source>
        <dbReference type="Proteomes" id="UP000189733"/>
    </source>
</evidence>
<dbReference type="PANTHER" id="PTHR34216:SF3">
    <property type="entry name" value="POLY-BETA-1,6-N-ACETYL-D-GLUCOSAMINE N-DEACETYLASE"/>
    <property type="match status" value="1"/>
</dbReference>
<dbReference type="Pfam" id="PF01522">
    <property type="entry name" value="Polysacc_deac_1"/>
    <property type="match status" value="1"/>
</dbReference>
<evidence type="ECO:0000313" key="4">
    <source>
        <dbReference type="EMBL" id="SKA71207.1"/>
    </source>
</evidence>
<dbReference type="InterPro" id="IPR051398">
    <property type="entry name" value="Polysacch_Deacetylase"/>
</dbReference>
<dbReference type="RefSeq" id="WP_078684728.1">
    <property type="nucleotide sequence ID" value="NZ_FUYA01000004.1"/>
</dbReference>
<evidence type="ECO:0000256" key="2">
    <source>
        <dbReference type="ARBA" id="ARBA00022729"/>
    </source>
</evidence>
<proteinExistence type="predicted"/>
<dbReference type="GO" id="GO:0005975">
    <property type="term" value="P:carbohydrate metabolic process"/>
    <property type="evidence" value="ECO:0007669"/>
    <property type="project" value="InterPro"/>
</dbReference>
<gene>
    <name evidence="4" type="ORF">SAMN02745702_01433</name>
</gene>
<dbReference type="EMBL" id="FUYA01000004">
    <property type="protein sequence ID" value="SKA71207.1"/>
    <property type="molecule type" value="Genomic_DNA"/>
</dbReference>
<dbReference type="InterPro" id="IPR002509">
    <property type="entry name" value="NODB_dom"/>
</dbReference>
<protein>
    <submittedName>
        <fullName evidence="4">Peptidoglycan/xylan/chitin deacetylase, PgdA/CDA1 family</fullName>
    </submittedName>
</protein>
<dbReference type="Gene3D" id="3.20.20.370">
    <property type="entry name" value="Glycoside hydrolase/deacetylase"/>
    <property type="match status" value="1"/>
</dbReference>
<dbReference type="GO" id="GO:0005576">
    <property type="term" value="C:extracellular region"/>
    <property type="evidence" value="ECO:0007669"/>
    <property type="project" value="UniProtKB-SubCell"/>
</dbReference>
<dbReference type="STRING" id="1121442.SAMN02745702_01433"/>
<keyword evidence="5" id="KW-1185">Reference proteome</keyword>
<evidence type="ECO:0000259" key="3">
    <source>
        <dbReference type="Pfam" id="PF01522"/>
    </source>
</evidence>
<dbReference type="SUPFAM" id="SSF88713">
    <property type="entry name" value="Glycoside hydrolase/deacetylase"/>
    <property type="match status" value="1"/>
</dbReference>
<accession>A0A1T4W1Z2</accession>
<name>A0A1T4W1Z2_9BACT</name>
<feature type="domain" description="NodB homology" evidence="3">
    <location>
        <begin position="58"/>
        <end position="253"/>
    </location>
</feature>
<evidence type="ECO:0000256" key="1">
    <source>
        <dbReference type="ARBA" id="ARBA00004613"/>
    </source>
</evidence>
<organism evidence="4 5">
    <name type="scientific">Desulfobaculum bizertense DSM 18034</name>
    <dbReference type="NCBI Taxonomy" id="1121442"/>
    <lineage>
        <taxon>Bacteria</taxon>
        <taxon>Pseudomonadati</taxon>
        <taxon>Thermodesulfobacteriota</taxon>
        <taxon>Desulfovibrionia</taxon>
        <taxon>Desulfovibrionales</taxon>
        <taxon>Desulfovibrionaceae</taxon>
        <taxon>Desulfobaculum</taxon>
    </lineage>
</organism>
<keyword evidence="2" id="KW-0732">Signal</keyword>
<comment type="subcellular location">
    <subcellularLocation>
        <location evidence="1">Secreted</location>
    </subcellularLocation>
</comment>
<dbReference type="PANTHER" id="PTHR34216">
    <property type="match status" value="1"/>
</dbReference>
<dbReference type="Proteomes" id="UP000189733">
    <property type="component" value="Unassembled WGS sequence"/>
</dbReference>
<dbReference type="OrthoDB" id="9776235at2"/>
<dbReference type="InterPro" id="IPR011330">
    <property type="entry name" value="Glyco_hydro/deAcase_b/a-brl"/>
</dbReference>
<sequence>MLWAKLLGKSSVPVLCYHNIDGNGMPWKKFTAQMEWLKSAGVQTLTLGELKAFLEGKPLEAPSVCITFDDGFRDIYTRVSPYFESLGFHGVSFVINNRIRPEDEPGQDTEIIAHEAHRGFLQSGDRSAWMSLSEIRSIVENGTFEIGSHSMTHMMIPGDPQVEARHPDHWAHEGRSSEKTLSEIYPEFSIQAYLPDKHEFESKSSFKKRVRENISQSVTGLSKKIDISVKSLGWPWGAVAPEALEAVKQTSVEVAFSLKNGPVTPASNKYLINRLEVRRKKELLWFQSRIFLYSHAILGACYAGMRI</sequence>
<reference evidence="4 5" key="1">
    <citation type="submission" date="2017-02" db="EMBL/GenBank/DDBJ databases">
        <authorList>
            <person name="Peterson S.W."/>
        </authorList>
    </citation>
    <scope>NUCLEOTIDE SEQUENCE [LARGE SCALE GENOMIC DNA]</scope>
    <source>
        <strain evidence="4 5">DSM 18034</strain>
    </source>
</reference>